<feature type="transmembrane region" description="Helical" evidence="1">
    <location>
        <begin position="44"/>
        <end position="66"/>
    </location>
</feature>
<feature type="transmembrane region" description="Helical" evidence="1">
    <location>
        <begin position="120"/>
        <end position="141"/>
    </location>
</feature>
<dbReference type="AlphaFoldDB" id="A0A183I9A5"/>
<evidence type="ECO:0000313" key="2">
    <source>
        <dbReference type="EMBL" id="VDO80688.1"/>
    </source>
</evidence>
<organism evidence="4">
    <name type="scientific">Soboliphyme baturini</name>
    <dbReference type="NCBI Taxonomy" id="241478"/>
    <lineage>
        <taxon>Eukaryota</taxon>
        <taxon>Metazoa</taxon>
        <taxon>Ecdysozoa</taxon>
        <taxon>Nematoda</taxon>
        <taxon>Enoplea</taxon>
        <taxon>Dorylaimia</taxon>
        <taxon>Dioctophymatida</taxon>
        <taxon>Dioctophymatoidea</taxon>
        <taxon>Soboliphymatidae</taxon>
        <taxon>Soboliphyme</taxon>
    </lineage>
</organism>
<sequence length="219" mass="24182">MTVGHHRNGSEGSATVAIMGNASSSSDSRSCTEPEDLLPLEHPLFLYVYPIILSICVCANTANPLVYQHKFLRASPTIRLLATKAIANTLCIISLITRFMHSLPQEAQTRAAVAFYWKSLPFTLFAINLFGTIAISIILLIDAIYSFPFHNRGACASSISICAPYRLIQHSTKYLIVVISQTIHRKNARVSLNQAAIVEFLSTQRFLIKDFFSRSSGSS</sequence>
<evidence type="ECO:0000313" key="3">
    <source>
        <dbReference type="Proteomes" id="UP000270296"/>
    </source>
</evidence>
<dbReference type="WBParaSite" id="SBAD_0000021201-mRNA-1">
    <property type="protein sequence ID" value="SBAD_0000021201-mRNA-1"/>
    <property type="gene ID" value="SBAD_0000021201"/>
</dbReference>
<keyword evidence="1" id="KW-1133">Transmembrane helix</keyword>
<feature type="transmembrane region" description="Helical" evidence="1">
    <location>
        <begin position="78"/>
        <end position="100"/>
    </location>
</feature>
<dbReference type="EMBL" id="UZAM01000359">
    <property type="protein sequence ID" value="VDO80688.1"/>
    <property type="molecule type" value="Genomic_DNA"/>
</dbReference>
<name>A0A183I9A5_9BILA</name>
<keyword evidence="3" id="KW-1185">Reference proteome</keyword>
<evidence type="ECO:0000313" key="4">
    <source>
        <dbReference type="WBParaSite" id="SBAD_0000021201-mRNA-1"/>
    </source>
</evidence>
<accession>A0A183I9A5</accession>
<protein>
    <submittedName>
        <fullName evidence="4">G_PROTEIN_RECEP_F1_2 domain-containing protein</fullName>
    </submittedName>
</protein>
<gene>
    <name evidence="2" type="ORF">SBAD_LOCUS199</name>
</gene>
<keyword evidence="1" id="KW-0812">Transmembrane</keyword>
<evidence type="ECO:0000256" key="1">
    <source>
        <dbReference type="SAM" id="Phobius"/>
    </source>
</evidence>
<proteinExistence type="predicted"/>
<keyword evidence="1" id="KW-0472">Membrane</keyword>
<dbReference type="Proteomes" id="UP000270296">
    <property type="component" value="Unassembled WGS sequence"/>
</dbReference>
<reference evidence="4" key="1">
    <citation type="submission" date="2016-06" db="UniProtKB">
        <authorList>
            <consortium name="WormBaseParasite"/>
        </authorList>
    </citation>
    <scope>IDENTIFICATION</scope>
</reference>
<reference evidence="2 3" key="2">
    <citation type="submission" date="2018-11" db="EMBL/GenBank/DDBJ databases">
        <authorList>
            <consortium name="Pathogen Informatics"/>
        </authorList>
    </citation>
    <scope>NUCLEOTIDE SEQUENCE [LARGE SCALE GENOMIC DNA]</scope>
</reference>